<keyword evidence="3" id="KW-1185">Reference proteome</keyword>
<dbReference type="EMBL" id="JBHSJG010000055">
    <property type="protein sequence ID" value="MFC4989895.1"/>
    <property type="molecule type" value="Genomic_DNA"/>
</dbReference>
<accession>A0ABD5QJX7</accession>
<reference evidence="2 3" key="1">
    <citation type="journal article" date="2019" name="Int. J. Syst. Evol. Microbiol.">
        <title>The Global Catalogue of Microorganisms (GCM) 10K type strain sequencing project: providing services to taxonomists for standard genome sequencing and annotation.</title>
        <authorList>
            <consortium name="The Broad Institute Genomics Platform"/>
            <consortium name="The Broad Institute Genome Sequencing Center for Infectious Disease"/>
            <person name="Wu L."/>
            <person name="Ma J."/>
        </authorList>
    </citation>
    <scope>NUCLEOTIDE SEQUENCE [LARGE SCALE GENOMIC DNA]</scope>
    <source>
        <strain evidence="2 3">CGMCC 1.15824</strain>
    </source>
</reference>
<evidence type="ECO:0000256" key="1">
    <source>
        <dbReference type="SAM" id="MobiDB-lite"/>
    </source>
</evidence>
<feature type="compositionally biased region" description="Basic and acidic residues" evidence="1">
    <location>
        <begin position="45"/>
        <end position="55"/>
    </location>
</feature>
<feature type="region of interest" description="Disordered" evidence="1">
    <location>
        <begin position="137"/>
        <end position="183"/>
    </location>
</feature>
<comment type="caution">
    <text evidence="2">The sequence shown here is derived from an EMBL/GenBank/DDBJ whole genome shotgun (WGS) entry which is preliminary data.</text>
</comment>
<dbReference type="RefSeq" id="WP_224828656.1">
    <property type="nucleotide sequence ID" value="NZ_JAIVEF010000008.1"/>
</dbReference>
<dbReference type="AlphaFoldDB" id="A0ABD5QJX7"/>
<feature type="region of interest" description="Disordered" evidence="1">
    <location>
        <begin position="32"/>
        <end position="63"/>
    </location>
</feature>
<sequence length="196" mass="21216">MSDRAYGRRTVLEVLGTLAAIALASLFGTATSVRDGSGPPGPEPPGREGGGHPPREATGPPFATSSDAAIAIVDRIVDGRFVVILVESEDRAVLETDDPILPGASECDALLSWFDDEGDLVAVERLPGESRRRRRNRNRFDELSERPNGSAGASTRKRPGGSTYWSKPTRIISPHPPSPRRYRTTATQAIQDFHCR</sequence>
<name>A0ABD5QJX7_9EURY</name>
<evidence type="ECO:0000313" key="2">
    <source>
        <dbReference type="EMBL" id="MFC4989895.1"/>
    </source>
</evidence>
<proteinExistence type="predicted"/>
<dbReference type="Proteomes" id="UP001595925">
    <property type="component" value="Unassembled WGS sequence"/>
</dbReference>
<organism evidence="2 3">
    <name type="scientific">Saliphagus infecundisoli</name>
    <dbReference type="NCBI Taxonomy" id="1849069"/>
    <lineage>
        <taxon>Archaea</taxon>
        <taxon>Methanobacteriati</taxon>
        <taxon>Methanobacteriota</taxon>
        <taxon>Stenosarchaea group</taxon>
        <taxon>Halobacteria</taxon>
        <taxon>Halobacteriales</taxon>
        <taxon>Natrialbaceae</taxon>
        <taxon>Saliphagus</taxon>
    </lineage>
</organism>
<evidence type="ECO:0000313" key="3">
    <source>
        <dbReference type="Proteomes" id="UP001595925"/>
    </source>
</evidence>
<protein>
    <submittedName>
        <fullName evidence="2">Uncharacterized protein</fullName>
    </submittedName>
</protein>
<gene>
    <name evidence="2" type="ORF">ACFPFO_19435</name>
</gene>